<evidence type="ECO:0000259" key="5">
    <source>
        <dbReference type="Pfam" id="PF01909"/>
    </source>
</evidence>
<evidence type="ECO:0000256" key="2">
    <source>
        <dbReference type="ARBA" id="ARBA00023251"/>
    </source>
</evidence>
<dbReference type="SUPFAM" id="SSF81301">
    <property type="entry name" value="Nucleotidyltransferase"/>
    <property type="match status" value="1"/>
</dbReference>
<organism evidence="7 8">
    <name type="scientific">Paenibacillus elgii</name>
    <dbReference type="NCBI Taxonomy" id="189691"/>
    <lineage>
        <taxon>Bacteria</taxon>
        <taxon>Bacillati</taxon>
        <taxon>Bacillota</taxon>
        <taxon>Bacilli</taxon>
        <taxon>Bacillales</taxon>
        <taxon>Paenibacillaceae</taxon>
        <taxon>Paenibacillus</taxon>
    </lineage>
</organism>
<feature type="domain" description="Adenylyltransferase AadA C-terminal" evidence="6">
    <location>
        <begin position="146"/>
        <end position="245"/>
    </location>
</feature>
<accession>A0A163WPM0</accession>
<dbReference type="GO" id="GO:0046677">
    <property type="term" value="P:response to antibiotic"/>
    <property type="evidence" value="ECO:0007669"/>
    <property type="project" value="UniProtKB-KW"/>
</dbReference>
<dbReference type="InterPro" id="IPR043519">
    <property type="entry name" value="NT_sf"/>
</dbReference>
<dbReference type="RefSeq" id="WP_063184109.1">
    <property type="nucleotide sequence ID" value="NZ_LQRA01000066.1"/>
</dbReference>
<dbReference type="InterPro" id="IPR002934">
    <property type="entry name" value="Polymerase_NTP_transf_dom"/>
</dbReference>
<dbReference type="eggNOG" id="COG1708">
    <property type="taxonomic scope" value="Bacteria"/>
</dbReference>
<keyword evidence="1 4" id="KW-0808">Transferase</keyword>
<sequence>MPVTSALDTITDLFKEELNENLAGIYLHGSLAMGCFNPDKSDIDLLVVAKRKVTAETSRRIANKLLAIDDELPNKGGIELSVVLESILGQFVYPTPFEFHYSPLHRDKYRTDGNYTCGGGEDPDLAAHLTVAYHRGIALYGKPLREVMQPVDKRFYVESILHDAEDAPQGILEAPEYYVLNLCRVLYFLKEGVVASKREGGEWGLRALPAEYGETVRLCLERYGGSAGHMEPDKRLLSDFAGYMLGEIRRSVELARQA</sequence>
<keyword evidence="2 4" id="KW-0046">Antibiotic resistance</keyword>
<dbReference type="EMBL" id="LQRA01000066">
    <property type="protein sequence ID" value="KZE76647.1"/>
    <property type="molecule type" value="Genomic_DNA"/>
</dbReference>
<dbReference type="STRING" id="1007103.GCA_000213315_01071"/>
<dbReference type="InterPro" id="IPR025184">
    <property type="entry name" value="AadA_C"/>
</dbReference>
<dbReference type="InterPro" id="IPR024172">
    <property type="entry name" value="AadA/Aad9"/>
</dbReference>
<evidence type="ECO:0000256" key="4">
    <source>
        <dbReference type="PIRNR" id="PIRNR000819"/>
    </source>
</evidence>
<dbReference type="GO" id="GO:0005524">
    <property type="term" value="F:ATP binding"/>
    <property type="evidence" value="ECO:0007669"/>
    <property type="project" value="UniProtKB-KW"/>
</dbReference>
<dbReference type="Pfam" id="PF13427">
    <property type="entry name" value="AadA_C"/>
    <property type="match status" value="1"/>
</dbReference>
<dbReference type="Pfam" id="PF01909">
    <property type="entry name" value="NTP_transf_2"/>
    <property type="match status" value="1"/>
</dbReference>
<keyword evidence="8" id="KW-1185">Reference proteome</keyword>
<comment type="caution">
    <text evidence="7">The sequence shown here is derived from an EMBL/GenBank/DDBJ whole genome shotgun (WGS) entry which is preliminary data.</text>
</comment>
<evidence type="ECO:0000313" key="8">
    <source>
        <dbReference type="Proteomes" id="UP000076563"/>
    </source>
</evidence>
<evidence type="ECO:0000256" key="1">
    <source>
        <dbReference type="ARBA" id="ARBA00022679"/>
    </source>
</evidence>
<name>A0A163WPM0_9BACL</name>
<dbReference type="Proteomes" id="UP000076563">
    <property type="component" value="Unassembled WGS sequence"/>
</dbReference>
<comment type="catalytic activity">
    <reaction evidence="3 4">
        <text>spectinomycin + ATP = 9-O-adenylylspectinomycin + diphosphate</text>
        <dbReference type="Rhea" id="RHEA:63228"/>
        <dbReference type="ChEBI" id="CHEBI:30616"/>
        <dbReference type="ChEBI" id="CHEBI:33019"/>
        <dbReference type="ChEBI" id="CHEBI:146260"/>
        <dbReference type="ChEBI" id="CHEBI:146261"/>
    </reaction>
</comment>
<dbReference type="GO" id="GO:0070566">
    <property type="term" value="F:adenylyltransferase activity"/>
    <property type="evidence" value="ECO:0007669"/>
    <property type="project" value="InterPro"/>
</dbReference>
<gene>
    <name evidence="7" type="ORF">AV654_02815</name>
</gene>
<evidence type="ECO:0000259" key="6">
    <source>
        <dbReference type="Pfam" id="PF13427"/>
    </source>
</evidence>
<proteinExistence type="predicted"/>
<evidence type="ECO:0000256" key="3">
    <source>
        <dbReference type="ARBA" id="ARBA00047831"/>
    </source>
</evidence>
<reference evidence="8" key="1">
    <citation type="submission" date="2016-01" db="EMBL/GenBank/DDBJ databases">
        <title>Draft genome of Chromobacterium sp. F49.</title>
        <authorList>
            <person name="Hong K.W."/>
        </authorList>
    </citation>
    <scope>NUCLEOTIDE SEQUENCE [LARGE SCALE GENOMIC DNA]</scope>
    <source>
        <strain evidence="8">M63</strain>
    </source>
</reference>
<keyword evidence="4" id="KW-0547">Nucleotide-binding</keyword>
<evidence type="ECO:0000313" key="7">
    <source>
        <dbReference type="EMBL" id="KZE76647.1"/>
    </source>
</evidence>
<keyword evidence="4" id="KW-0067">ATP-binding</keyword>
<dbReference type="OrthoDB" id="5643411at2"/>
<protein>
    <recommendedName>
        <fullName evidence="4">Spectinomycin 9-adenylyltransferase</fullName>
    </recommendedName>
</protein>
<dbReference type="CDD" id="cd05403">
    <property type="entry name" value="NT_KNTase_like"/>
    <property type="match status" value="1"/>
</dbReference>
<dbReference type="Gene3D" id="3.30.460.10">
    <property type="entry name" value="Beta Polymerase, domain 2"/>
    <property type="match status" value="1"/>
</dbReference>
<dbReference type="AlphaFoldDB" id="A0A163WPM0"/>
<feature type="domain" description="Polymerase nucleotidyl transferase" evidence="5">
    <location>
        <begin position="15"/>
        <end position="88"/>
    </location>
</feature>
<dbReference type="PIRSF" id="PIRSF000819">
    <property type="entry name" value="Streptomycin_3-adenylyltransf"/>
    <property type="match status" value="1"/>
</dbReference>
<keyword evidence="4" id="KW-0548">Nucleotidyltransferase</keyword>